<dbReference type="OrthoDB" id="3213438at2"/>
<dbReference type="Gene3D" id="3.40.50.80">
    <property type="entry name" value="Nucleotide-binding domain of ferredoxin-NADP reductase (FNR) module"/>
    <property type="match status" value="1"/>
</dbReference>
<keyword evidence="11" id="KW-0479">Metal-binding</keyword>
<keyword evidence="6" id="KW-0521">NADP</keyword>
<protein>
    <recommendedName>
        <fullName evidence="4">nitric oxide dioxygenase</fullName>
        <ecNumber evidence="4">1.14.12.17</ecNumber>
    </recommendedName>
</protein>
<accession>A0A1H7RE64</accession>
<evidence type="ECO:0000256" key="9">
    <source>
        <dbReference type="ARBA" id="ARBA00048649"/>
    </source>
</evidence>
<dbReference type="Pfam" id="PF00970">
    <property type="entry name" value="FAD_binding_6"/>
    <property type="match status" value="1"/>
</dbReference>
<evidence type="ECO:0000256" key="7">
    <source>
        <dbReference type="ARBA" id="ARBA00023014"/>
    </source>
</evidence>
<evidence type="ECO:0000256" key="6">
    <source>
        <dbReference type="ARBA" id="ARBA00022857"/>
    </source>
</evidence>
<dbReference type="GO" id="GO:0051537">
    <property type="term" value="F:2 iron, 2 sulfur cluster binding"/>
    <property type="evidence" value="ECO:0007669"/>
    <property type="project" value="UniProtKB-KW"/>
</dbReference>
<dbReference type="Proteomes" id="UP000198677">
    <property type="component" value="Unassembled WGS sequence"/>
</dbReference>
<dbReference type="GO" id="GO:0008941">
    <property type="term" value="F:nitric oxide dioxygenase NAD(P)H activity"/>
    <property type="evidence" value="ECO:0007669"/>
    <property type="project" value="UniProtKB-EC"/>
</dbReference>
<evidence type="ECO:0000256" key="2">
    <source>
        <dbReference type="ARBA" id="ARBA00001974"/>
    </source>
</evidence>
<dbReference type="AlphaFoldDB" id="A0A1H7RE64"/>
<keyword evidence="7" id="KW-0411">Iron-sulfur</keyword>
<dbReference type="InterPro" id="IPR008333">
    <property type="entry name" value="Cbr1-like_FAD-bd_dom"/>
</dbReference>
<dbReference type="GO" id="GO:0005344">
    <property type="term" value="F:oxygen carrier activity"/>
    <property type="evidence" value="ECO:0007669"/>
    <property type="project" value="UniProtKB-KW"/>
</dbReference>
<reference evidence="15" key="1">
    <citation type="submission" date="2016-10" db="EMBL/GenBank/DDBJ databases">
        <authorList>
            <person name="Varghese N."/>
            <person name="Submissions S."/>
        </authorList>
    </citation>
    <scope>NUCLEOTIDE SEQUENCE [LARGE SCALE GENOMIC DNA]</scope>
    <source>
        <strain evidence="15">DSM 44675</strain>
    </source>
</reference>
<feature type="domain" description="Globin" evidence="12">
    <location>
        <begin position="7"/>
        <end position="145"/>
    </location>
</feature>
<evidence type="ECO:0000256" key="8">
    <source>
        <dbReference type="ARBA" id="ARBA00023027"/>
    </source>
</evidence>
<dbReference type="SUPFAM" id="SSF63380">
    <property type="entry name" value="Riboflavin synthase domain-like"/>
    <property type="match status" value="1"/>
</dbReference>
<keyword evidence="11" id="KW-0813">Transport</keyword>
<dbReference type="SUPFAM" id="SSF52343">
    <property type="entry name" value="Ferredoxin reductase-like, C-terminal NADP-linked domain"/>
    <property type="match status" value="1"/>
</dbReference>
<dbReference type="Gene3D" id="1.10.490.10">
    <property type="entry name" value="Globins"/>
    <property type="match status" value="1"/>
</dbReference>
<dbReference type="PROSITE" id="PS51384">
    <property type="entry name" value="FAD_FR"/>
    <property type="match status" value="1"/>
</dbReference>
<dbReference type="InterPro" id="IPR039261">
    <property type="entry name" value="FNR_nucleotide-bd"/>
</dbReference>
<evidence type="ECO:0000256" key="4">
    <source>
        <dbReference type="ARBA" id="ARBA00012229"/>
    </source>
</evidence>
<dbReference type="PRINTS" id="PR00410">
    <property type="entry name" value="PHEHYDRXLASE"/>
</dbReference>
<evidence type="ECO:0000313" key="15">
    <source>
        <dbReference type="Proteomes" id="UP000198677"/>
    </source>
</evidence>
<dbReference type="InterPro" id="IPR050415">
    <property type="entry name" value="MRET"/>
</dbReference>
<comment type="similarity">
    <text evidence="11">Belongs to the globin family.</text>
</comment>
<proteinExistence type="inferred from homology"/>
<dbReference type="GO" id="GO:0019825">
    <property type="term" value="F:oxygen binding"/>
    <property type="evidence" value="ECO:0007669"/>
    <property type="project" value="InterPro"/>
</dbReference>
<evidence type="ECO:0000256" key="3">
    <source>
        <dbReference type="ARBA" id="ARBA00006401"/>
    </source>
</evidence>
<dbReference type="EMBL" id="FOAW01000011">
    <property type="protein sequence ID" value="SEL58305.1"/>
    <property type="molecule type" value="Genomic_DNA"/>
</dbReference>
<evidence type="ECO:0000256" key="11">
    <source>
        <dbReference type="RuleBase" id="RU000356"/>
    </source>
</evidence>
<dbReference type="InterPro" id="IPR017938">
    <property type="entry name" value="Riboflavin_synthase-like_b-brl"/>
</dbReference>
<dbReference type="InterPro" id="IPR001433">
    <property type="entry name" value="OxRdtase_FAD/NAD-bd"/>
</dbReference>
<dbReference type="InterPro" id="IPR000971">
    <property type="entry name" value="Globin"/>
</dbReference>
<name>A0A1H7RE64_9NOCA</name>
<gene>
    <name evidence="14" type="ORF">SAMN05444583_11154</name>
</gene>
<dbReference type="Pfam" id="PF00175">
    <property type="entry name" value="NAD_binding_1"/>
    <property type="match status" value="1"/>
</dbReference>
<dbReference type="SUPFAM" id="SSF46458">
    <property type="entry name" value="Globin-like"/>
    <property type="match status" value="1"/>
</dbReference>
<keyword evidence="15" id="KW-1185">Reference proteome</keyword>
<comment type="catalytic activity">
    <reaction evidence="10">
        <text>2 nitric oxide + NADPH + 2 O2 = 2 nitrate + NADP(+) + H(+)</text>
        <dbReference type="Rhea" id="RHEA:19465"/>
        <dbReference type="ChEBI" id="CHEBI:15378"/>
        <dbReference type="ChEBI" id="CHEBI:15379"/>
        <dbReference type="ChEBI" id="CHEBI:16480"/>
        <dbReference type="ChEBI" id="CHEBI:17632"/>
        <dbReference type="ChEBI" id="CHEBI:57783"/>
        <dbReference type="ChEBI" id="CHEBI:58349"/>
        <dbReference type="EC" id="1.14.12.17"/>
    </reaction>
</comment>
<evidence type="ECO:0000256" key="10">
    <source>
        <dbReference type="ARBA" id="ARBA00049433"/>
    </source>
</evidence>
<evidence type="ECO:0000259" key="13">
    <source>
        <dbReference type="PROSITE" id="PS51384"/>
    </source>
</evidence>
<dbReference type="InterPro" id="IPR012292">
    <property type="entry name" value="Globin/Proto"/>
</dbReference>
<keyword evidence="8" id="KW-0520">NAD</keyword>
<organism evidence="14 15">
    <name type="scientific">Rhodococcus maanshanensis</name>
    <dbReference type="NCBI Taxonomy" id="183556"/>
    <lineage>
        <taxon>Bacteria</taxon>
        <taxon>Bacillati</taxon>
        <taxon>Actinomycetota</taxon>
        <taxon>Actinomycetes</taxon>
        <taxon>Mycobacteriales</taxon>
        <taxon>Nocardiaceae</taxon>
        <taxon>Rhodococcus</taxon>
    </lineage>
</organism>
<keyword evidence="11" id="KW-0561">Oxygen transport</keyword>
<dbReference type="Gene3D" id="2.40.30.10">
    <property type="entry name" value="Translation factors"/>
    <property type="match status" value="1"/>
</dbReference>
<keyword evidence="11" id="KW-0349">Heme</keyword>
<comment type="cofactor">
    <cofactor evidence="1">
        <name>heme b</name>
        <dbReference type="ChEBI" id="CHEBI:60344"/>
    </cofactor>
</comment>
<evidence type="ECO:0000313" key="14">
    <source>
        <dbReference type="EMBL" id="SEL58305.1"/>
    </source>
</evidence>
<dbReference type="CDD" id="cd19753">
    <property type="entry name" value="Mb-like_oxidoreductase"/>
    <property type="match status" value="1"/>
</dbReference>
<sequence>MRNGDSAVDSTAISLVRTTFKAVAAIEDGPARLTQSFYSVLFANNPDVREFFPAAMEAQRERLVHAIAYVIDQLDDPEPVLLFLAQLGRDHRKYGVVDAHYTAVGNALIFALKNFAGNEMWTDEVDNAWREAIALIASVMMEAANAEDGPATWTGTVVEHKQVLQDVAVVRLQLDRPMEYGAGQYVSVTVPGRPRMWRYLSPAIPANPEGQIEFHVRRVSGGWVSPAMVGQTNLGDTWLMGSPLGALGVDRTRNRDMLMIGSGTGIAPLRAQLMEMAMRANNPNVHVFVGGNYPCDLYDIETLWQLSLTNPWLTVVPVSEEDTNPWWHLDPIPTPPAGMYKRITGKVSAVAAEFGDWSNHDVQIVGSASTIQTAKFRLQAKGVPVENMRHDPLY</sequence>
<dbReference type="GO" id="GO:0020037">
    <property type="term" value="F:heme binding"/>
    <property type="evidence" value="ECO:0007669"/>
    <property type="project" value="InterPro"/>
</dbReference>
<feature type="domain" description="FAD-binding FR-type" evidence="13">
    <location>
        <begin position="150"/>
        <end position="250"/>
    </location>
</feature>
<comment type="cofactor">
    <cofactor evidence="2">
        <name>FAD</name>
        <dbReference type="ChEBI" id="CHEBI:57692"/>
    </cofactor>
</comment>
<dbReference type="CDD" id="cd06187">
    <property type="entry name" value="O2ase_reductase_like"/>
    <property type="match status" value="1"/>
</dbReference>
<dbReference type="PANTHER" id="PTHR47354">
    <property type="entry name" value="NADH OXIDOREDUCTASE HCR"/>
    <property type="match status" value="1"/>
</dbReference>
<dbReference type="PROSITE" id="PS01033">
    <property type="entry name" value="GLOBIN"/>
    <property type="match status" value="1"/>
</dbReference>
<dbReference type="InterPro" id="IPR017927">
    <property type="entry name" value="FAD-bd_FR_type"/>
</dbReference>
<dbReference type="Pfam" id="PF00042">
    <property type="entry name" value="Globin"/>
    <property type="match status" value="1"/>
</dbReference>
<keyword evidence="5" id="KW-0001">2Fe-2S</keyword>
<dbReference type="EC" id="1.14.12.17" evidence="4"/>
<comment type="similarity">
    <text evidence="3">In the C-terminal section; belongs to the flavoprotein pyridine nucleotide cytochrome reductase family.</text>
</comment>
<dbReference type="InterPro" id="IPR009050">
    <property type="entry name" value="Globin-like_sf"/>
</dbReference>
<dbReference type="PANTHER" id="PTHR47354:SF5">
    <property type="entry name" value="PROTEIN RFBI"/>
    <property type="match status" value="1"/>
</dbReference>
<evidence type="ECO:0000259" key="12">
    <source>
        <dbReference type="PROSITE" id="PS01033"/>
    </source>
</evidence>
<keyword evidence="11" id="KW-0408">Iron</keyword>
<evidence type="ECO:0000256" key="5">
    <source>
        <dbReference type="ARBA" id="ARBA00022714"/>
    </source>
</evidence>
<evidence type="ECO:0000256" key="1">
    <source>
        <dbReference type="ARBA" id="ARBA00001970"/>
    </source>
</evidence>
<comment type="catalytic activity">
    <reaction evidence="9">
        <text>2 nitric oxide + NADH + 2 O2 = 2 nitrate + NAD(+) + H(+)</text>
        <dbReference type="Rhea" id="RHEA:19469"/>
        <dbReference type="ChEBI" id="CHEBI:15378"/>
        <dbReference type="ChEBI" id="CHEBI:15379"/>
        <dbReference type="ChEBI" id="CHEBI:16480"/>
        <dbReference type="ChEBI" id="CHEBI:17632"/>
        <dbReference type="ChEBI" id="CHEBI:57540"/>
        <dbReference type="ChEBI" id="CHEBI:57945"/>
        <dbReference type="EC" id="1.14.12.17"/>
    </reaction>
</comment>